<feature type="domain" description="N-acetyltransferase" evidence="1">
    <location>
        <begin position="59"/>
        <end position="234"/>
    </location>
</feature>
<dbReference type="GO" id="GO:0005634">
    <property type="term" value="C:nucleus"/>
    <property type="evidence" value="ECO:0007669"/>
    <property type="project" value="TreeGrafter"/>
</dbReference>
<dbReference type="AlphaFoldDB" id="A0AA38PB21"/>
<accession>A0AA38PB21</accession>
<dbReference type="InterPro" id="IPR052742">
    <property type="entry name" value="Mito_N-acetyltransferase"/>
</dbReference>
<evidence type="ECO:0000259" key="1">
    <source>
        <dbReference type="PROSITE" id="PS51186"/>
    </source>
</evidence>
<comment type="caution">
    <text evidence="2">The sequence shown here is derived from an EMBL/GenBank/DDBJ whole genome shotgun (WGS) entry which is preliminary data.</text>
</comment>
<dbReference type="PROSITE" id="PS51186">
    <property type="entry name" value="GNAT"/>
    <property type="match status" value="1"/>
</dbReference>
<keyword evidence="3" id="KW-1185">Reference proteome</keyword>
<name>A0AA38PB21_9AGAR</name>
<evidence type="ECO:0000313" key="3">
    <source>
        <dbReference type="Proteomes" id="UP001163846"/>
    </source>
</evidence>
<dbReference type="InterPro" id="IPR000182">
    <property type="entry name" value="GNAT_dom"/>
</dbReference>
<protein>
    <recommendedName>
        <fullName evidence="1">N-acetyltransferase domain-containing protein</fullName>
    </recommendedName>
</protein>
<sequence>MSAYGTVTRTWTATFPLSSTIWTTSANPQKHITIHHLRLDSAPPELVKFLSTVFAEEVADGRTYPQEGFFDLQAFENYFLAEDLLVGILTSDSLLQRDFRGSTPSNVMETTVSIDEARNGRTWEECVIGCYYVKPNYPGRSSHICNAGFLVPPIRRKGGFGSILAKSYLHYAPKLGYRASVFNLVYVNNDASMRLWERLGFTKVGRIPQAGRLRRKDGKGEEYVDAFVVYKSFIDEEQEPNAV</sequence>
<dbReference type="PANTHER" id="PTHR43138">
    <property type="entry name" value="ACETYLTRANSFERASE, GNAT FAMILY"/>
    <property type="match status" value="1"/>
</dbReference>
<dbReference type="InterPro" id="IPR016181">
    <property type="entry name" value="Acyl_CoA_acyltransferase"/>
</dbReference>
<proteinExistence type="predicted"/>
<reference evidence="2" key="1">
    <citation type="submission" date="2022-08" db="EMBL/GenBank/DDBJ databases">
        <authorList>
            <consortium name="DOE Joint Genome Institute"/>
            <person name="Min B."/>
            <person name="Riley R."/>
            <person name="Sierra-Patev S."/>
            <person name="Naranjo-Ortiz M."/>
            <person name="Looney B."/>
            <person name="Konkel Z."/>
            <person name="Slot J.C."/>
            <person name="Sakamoto Y."/>
            <person name="Steenwyk J.L."/>
            <person name="Rokas A."/>
            <person name="Carro J."/>
            <person name="Camarero S."/>
            <person name="Ferreira P."/>
            <person name="Molpeceres G."/>
            <person name="Ruiz-Duenas F.J."/>
            <person name="Serrano A."/>
            <person name="Henrissat B."/>
            <person name="Drula E."/>
            <person name="Hughes K.W."/>
            <person name="Mata J.L."/>
            <person name="Ishikawa N.K."/>
            <person name="Vargas-Isla R."/>
            <person name="Ushijima S."/>
            <person name="Smith C.A."/>
            <person name="Ahrendt S."/>
            <person name="Andreopoulos W."/>
            <person name="He G."/>
            <person name="Labutti K."/>
            <person name="Lipzen A."/>
            <person name="Ng V."/>
            <person name="Sandor L."/>
            <person name="Barry K."/>
            <person name="Martinez A.T."/>
            <person name="Xiao Y."/>
            <person name="Gibbons J.G."/>
            <person name="Terashima K."/>
            <person name="Hibbett D.S."/>
            <person name="Grigoriev I.V."/>
        </authorList>
    </citation>
    <scope>NUCLEOTIDE SEQUENCE</scope>
    <source>
        <strain evidence="2">TFB9207</strain>
    </source>
</reference>
<gene>
    <name evidence="2" type="ORF">F5878DRAFT_615784</name>
</gene>
<dbReference type="PANTHER" id="PTHR43138:SF1">
    <property type="entry name" value="N-ACETYLTRANSFERASE ACA1"/>
    <property type="match status" value="1"/>
</dbReference>
<evidence type="ECO:0000313" key="2">
    <source>
        <dbReference type="EMBL" id="KAJ3839629.1"/>
    </source>
</evidence>
<dbReference type="Proteomes" id="UP001163846">
    <property type="component" value="Unassembled WGS sequence"/>
</dbReference>
<dbReference type="Gene3D" id="3.40.630.30">
    <property type="match status" value="1"/>
</dbReference>
<dbReference type="EMBL" id="MU806117">
    <property type="protein sequence ID" value="KAJ3839629.1"/>
    <property type="molecule type" value="Genomic_DNA"/>
</dbReference>
<dbReference type="GO" id="GO:0016747">
    <property type="term" value="F:acyltransferase activity, transferring groups other than amino-acyl groups"/>
    <property type="evidence" value="ECO:0007669"/>
    <property type="project" value="InterPro"/>
</dbReference>
<dbReference type="SUPFAM" id="SSF55729">
    <property type="entry name" value="Acyl-CoA N-acyltransferases (Nat)"/>
    <property type="match status" value="1"/>
</dbReference>
<organism evidence="2 3">
    <name type="scientific">Lentinula raphanica</name>
    <dbReference type="NCBI Taxonomy" id="153919"/>
    <lineage>
        <taxon>Eukaryota</taxon>
        <taxon>Fungi</taxon>
        <taxon>Dikarya</taxon>
        <taxon>Basidiomycota</taxon>
        <taxon>Agaricomycotina</taxon>
        <taxon>Agaricomycetes</taxon>
        <taxon>Agaricomycetidae</taxon>
        <taxon>Agaricales</taxon>
        <taxon>Marasmiineae</taxon>
        <taxon>Omphalotaceae</taxon>
        <taxon>Lentinula</taxon>
    </lineage>
</organism>
<dbReference type="Pfam" id="PF00583">
    <property type="entry name" value="Acetyltransf_1"/>
    <property type="match status" value="1"/>
</dbReference>